<feature type="transmembrane region" description="Helical" evidence="1">
    <location>
        <begin position="12"/>
        <end position="35"/>
    </location>
</feature>
<comment type="caution">
    <text evidence="2">The sequence shown here is derived from an EMBL/GenBank/DDBJ whole genome shotgun (WGS) entry which is preliminary data.</text>
</comment>
<sequence length="154" mass="17411">MDIKQAFFQIRILHAALFVGVILFAGISFAFHNFMSIGDSLVTLPDNAFYLVLLLAGLLLWLSYFTYRNRISKIVKGSSLKERIDAFRSAAILRVALVEAASLVVIMAYLLSGDRMYLIVAIAPLFFFISTFPKEDKMIETLELSYSEVQQLNE</sequence>
<proteinExistence type="predicted"/>
<feature type="transmembrane region" description="Helical" evidence="1">
    <location>
        <begin position="116"/>
        <end position="132"/>
    </location>
</feature>
<dbReference type="AlphaFoldDB" id="A0A6M1SY95"/>
<protein>
    <submittedName>
        <fullName evidence="2">Uncharacterized protein</fullName>
    </submittedName>
</protein>
<keyword evidence="3" id="KW-1185">Reference proteome</keyword>
<reference evidence="2 3" key="1">
    <citation type="submission" date="2020-02" db="EMBL/GenBank/DDBJ databases">
        <title>Balneolaceae bacterium YR4-1, complete genome.</title>
        <authorList>
            <person name="Li Y."/>
            <person name="Wu S."/>
        </authorList>
    </citation>
    <scope>NUCLEOTIDE SEQUENCE [LARGE SCALE GENOMIC DNA]</scope>
    <source>
        <strain evidence="2 3">YR4-1</strain>
    </source>
</reference>
<keyword evidence="1" id="KW-1133">Transmembrane helix</keyword>
<evidence type="ECO:0000313" key="2">
    <source>
        <dbReference type="EMBL" id="NGP76926.1"/>
    </source>
</evidence>
<accession>A0A6M1SY95</accession>
<keyword evidence="1" id="KW-0812">Transmembrane</keyword>
<feature type="transmembrane region" description="Helical" evidence="1">
    <location>
        <begin position="87"/>
        <end position="110"/>
    </location>
</feature>
<gene>
    <name evidence="2" type="ORF">G3570_09800</name>
</gene>
<evidence type="ECO:0000313" key="3">
    <source>
        <dbReference type="Proteomes" id="UP000473278"/>
    </source>
</evidence>
<feature type="transmembrane region" description="Helical" evidence="1">
    <location>
        <begin position="47"/>
        <end position="67"/>
    </location>
</feature>
<dbReference type="EMBL" id="JAALLT010000003">
    <property type="protein sequence ID" value="NGP76926.1"/>
    <property type="molecule type" value="Genomic_DNA"/>
</dbReference>
<evidence type="ECO:0000256" key="1">
    <source>
        <dbReference type="SAM" id="Phobius"/>
    </source>
</evidence>
<dbReference type="Proteomes" id="UP000473278">
    <property type="component" value="Unassembled WGS sequence"/>
</dbReference>
<dbReference type="RefSeq" id="WP_165141793.1">
    <property type="nucleotide sequence ID" value="NZ_JAALLT010000003.1"/>
</dbReference>
<organism evidence="2 3">
    <name type="scientific">Halalkalibaculum roseum</name>
    <dbReference type="NCBI Taxonomy" id="2709311"/>
    <lineage>
        <taxon>Bacteria</taxon>
        <taxon>Pseudomonadati</taxon>
        <taxon>Balneolota</taxon>
        <taxon>Balneolia</taxon>
        <taxon>Balneolales</taxon>
        <taxon>Balneolaceae</taxon>
        <taxon>Halalkalibaculum</taxon>
    </lineage>
</organism>
<keyword evidence="1" id="KW-0472">Membrane</keyword>
<name>A0A6M1SY95_9BACT</name>